<gene>
    <name evidence="2" type="primary">focC_3</name>
    <name evidence="2" type="ORF">NCTC11544_04736</name>
</gene>
<accession>A0A380APZ9</accession>
<dbReference type="InterPro" id="IPR013783">
    <property type="entry name" value="Ig-like_fold"/>
</dbReference>
<dbReference type="Pfam" id="PF00345">
    <property type="entry name" value="PapD_N"/>
    <property type="match status" value="1"/>
</dbReference>
<dbReference type="InterPro" id="IPR016147">
    <property type="entry name" value="Pili_assmbl_chaperone_N"/>
</dbReference>
<sequence>MQGLPAGSSLFREKLGMKAWQVALYLGLILSSSLVQAGVVIGATRVVYDSGLRESSLSVSNPDKVPYLIQSWVDPQTAGSEKAPFILTPRCFA</sequence>
<name>A0A380APZ9_9GAMM</name>
<evidence type="ECO:0000313" key="3">
    <source>
        <dbReference type="Proteomes" id="UP000255529"/>
    </source>
</evidence>
<dbReference type="EMBL" id="UGYN01000002">
    <property type="protein sequence ID" value="SUI85263.1"/>
    <property type="molecule type" value="Genomic_DNA"/>
</dbReference>
<feature type="domain" description="Pili assembly chaperone N-terminal" evidence="1">
    <location>
        <begin position="38"/>
        <end position="89"/>
    </location>
</feature>
<dbReference type="Gene3D" id="2.60.40.10">
    <property type="entry name" value="Immunoglobulins"/>
    <property type="match status" value="1"/>
</dbReference>
<reference evidence="2 3" key="1">
    <citation type="submission" date="2018-06" db="EMBL/GenBank/DDBJ databases">
        <authorList>
            <consortium name="Pathogen Informatics"/>
            <person name="Doyle S."/>
        </authorList>
    </citation>
    <scope>NUCLEOTIDE SEQUENCE [LARGE SCALE GENOMIC DNA]</scope>
    <source>
        <strain evidence="2 3">NCTC11544</strain>
    </source>
</reference>
<dbReference type="GO" id="GO:0071555">
    <property type="term" value="P:cell wall organization"/>
    <property type="evidence" value="ECO:0007669"/>
    <property type="project" value="InterPro"/>
</dbReference>
<dbReference type="Proteomes" id="UP000255529">
    <property type="component" value="Unassembled WGS sequence"/>
</dbReference>
<protein>
    <submittedName>
        <fullName evidence="2">Chaperone protein focC</fullName>
    </submittedName>
</protein>
<proteinExistence type="predicted"/>
<evidence type="ECO:0000259" key="1">
    <source>
        <dbReference type="Pfam" id="PF00345"/>
    </source>
</evidence>
<organism evidence="2 3">
    <name type="scientific">Serratia quinivorans</name>
    <dbReference type="NCBI Taxonomy" id="137545"/>
    <lineage>
        <taxon>Bacteria</taxon>
        <taxon>Pseudomonadati</taxon>
        <taxon>Pseudomonadota</taxon>
        <taxon>Gammaproteobacteria</taxon>
        <taxon>Enterobacterales</taxon>
        <taxon>Yersiniaceae</taxon>
        <taxon>Serratia</taxon>
    </lineage>
</organism>
<dbReference type="GO" id="GO:0030288">
    <property type="term" value="C:outer membrane-bounded periplasmic space"/>
    <property type="evidence" value="ECO:0007669"/>
    <property type="project" value="InterPro"/>
</dbReference>
<dbReference type="SUPFAM" id="SSF49354">
    <property type="entry name" value="PapD-like"/>
    <property type="match status" value="1"/>
</dbReference>
<dbReference type="InterPro" id="IPR008962">
    <property type="entry name" value="PapD-like_sf"/>
</dbReference>
<dbReference type="PANTHER" id="PTHR30251:SF9">
    <property type="entry name" value="CHAPERONE PROTEIN CAF1M"/>
    <property type="match status" value="1"/>
</dbReference>
<dbReference type="PANTHER" id="PTHR30251">
    <property type="entry name" value="PILUS ASSEMBLY CHAPERONE"/>
    <property type="match status" value="1"/>
</dbReference>
<dbReference type="InterPro" id="IPR050643">
    <property type="entry name" value="Periplasmic_pilus_chap"/>
</dbReference>
<evidence type="ECO:0000313" key="2">
    <source>
        <dbReference type="EMBL" id="SUI85263.1"/>
    </source>
</evidence>
<dbReference type="AlphaFoldDB" id="A0A380APZ9"/>